<feature type="transmembrane region" description="Helical" evidence="8">
    <location>
        <begin position="228"/>
        <end position="251"/>
    </location>
</feature>
<dbReference type="AlphaFoldDB" id="A0A0H2UWB3"/>
<evidence type="ECO:0000256" key="7">
    <source>
        <dbReference type="RuleBase" id="RU000477"/>
    </source>
</evidence>
<dbReference type="InterPro" id="IPR054631">
    <property type="entry name" value="Gla"/>
</dbReference>
<feature type="transmembrane region" description="Helical" evidence="8">
    <location>
        <begin position="73"/>
        <end position="94"/>
    </location>
</feature>
<feature type="transmembrane region" description="Helical" evidence="8">
    <location>
        <begin position="124"/>
        <end position="142"/>
    </location>
</feature>
<feature type="transmembrane region" description="Helical" evidence="8">
    <location>
        <begin position="6"/>
        <end position="27"/>
    </location>
</feature>
<comment type="subcellular location">
    <subcellularLocation>
        <location evidence="1">Membrane</location>
        <topology evidence="1">Multi-pass membrane protein</topology>
    </subcellularLocation>
</comment>
<name>A0A0H2UWB3_STRP3</name>
<protein>
    <submittedName>
        <fullName evidence="9">Putative glycerol uptake facilitator protein</fullName>
    </submittedName>
</protein>
<gene>
    <name evidence="9" type="primary">glpF.2</name>
    <name evidence="9" type="ordered locus">SpyM3_1600</name>
</gene>
<keyword evidence="3 7" id="KW-0813">Transport</keyword>
<evidence type="ECO:0000256" key="6">
    <source>
        <dbReference type="ARBA" id="ARBA00023136"/>
    </source>
</evidence>
<dbReference type="InterPro" id="IPR000425">
    <property type="entry name" value="MIP"/>
</dbReference>
<evidence type="ECO:0000256" key="3">
    <source>
        <dbReference type="ARBA" id="ARBA00022448"/>
    </source>
</evidence>
<dbReference type="InterPro" id="IPR050363">
    <property type="entry name" value="MIP/Aquaporin"/>
</dbReference>
<dbReference type="NCBIfam" id="NF045553">
    <property type="entry name" value="AquGlycerPorinGla"/>
    <property type="match status" value="1"/>
</dbReference>
<dbReference type="InterPro" id="IPR023271">
    <property type="entry name" value="Aquaporin-like"/>
</dbReference>
<dbReference type="PANTHER" id="PTHR43829:SF9">
    <property type="entry name" value="AQUAPORIN-9"/>
    <property type="match status" value="1"/>
</dbReference>
<sequence length="315" mass="34380">MIILFIILLPLHSSISLLKWYLLYFIIWRKPENMEMTWTVKYITEFIATAFLVILGNGAVANVDLKGTKGHNSGWLVIAFGYGLGVMMPALMFGNVSGNHINPAFTVGLAVSGLFPWAHVLQYVVAQLLGAIFGQLVVVMVYKPYFMKTENPNHVLGSFSTISSLDNGQKDSHKASYINGFLNEFVGSFVLFFGALALTKNYFGVELVGKLIEAGYDQTTAATQISPYVTGSLAVAHIGIGFLVMVLVTSLGGPTGPALNPARDFGPRLLHHFLPKSVLGQAKGDSKWWYAWVPVVAPILAAIVAVAAFKYLYIR</sequence>
<dbReference type="SUPFAM" id="SSF81338">
    <property type="entry name" value="Aquaporin-like"/>
    <property type="match status" value="1"/>
</dbReference>
<dbReference type="Gene3D" id="1.20.1080.10">
    <property type="entry name" value="Glycerol uptake facilitator protein"/>
    <property type="match status" value="1"/>
</dbReference>
<feature type="transmembrane region" description="Helical" evidence="8">
    <location>
        <begin position="39"/>
        <end position="61"/>
    </location>
</feature>
<evidence type="ECO:0000256" key="8">
    <source>
        <dbReference type="SAM" id="Phobius"/>
    </source>
</evidence>
<dbReference type="Proteomes" id="UP000000564">
    <property type="component" value="Chromosome"/>
</dbReference>
<evidence type="ECO:0000256" key="5">
    <source>
        <dbReference type="ARBA" id="ARBA00022989"/>
    </source>
</evidence>
<keyword evidence="4 7" id="KW-0812">Transmembrane</keyword>
<organism evidence="9 10">
    <name type="scientific">Streptococcus pyogenes serotype M3 (strain ATCC BAA-595 / MGAS315)</name>
    <dbReference type="NCBI Taxonomy" id="198466"/>
    <lineage>
        <taxon>Bacteria</taxon>
        <taxon>Bacillati</taxon>
        <taxon>Bacillota</taxon>
        <taxon>Bacilli</taxon>
        <taxon>Lactobacillales</taxon>
        <taxon>Streptococcaceae</taxon>
        <taxon>Streptococcus</taxon>
    </lineage>
</organism>
<dbReference type="PANTHER" id="PTHR43829">
    <property type="entry name" value="AQUAPORIN OR AQUAGLYCEROPORIN RELATED"/>
    <property type="match status" value="1"/>
</dbReference>
<comment type="similarity">
    <text evidence="2 7">Belongs to the MIP/aquaporin (TC 1.A.8) family.</text>
</comment>
<keyword evidence="5 8" id="KW-1133">Transmembrane helix</keyword>
<evidence type="ECO:0000313" key="9">
    <source>
        <dbReference type="EMBL" id="AAM80207.1"/>
    </source>
</evidence>
<dbReference type="Pfam" id="PF00230">
    <property type="entry name" value="MIP"/>
    <property type="match status" value="1"/>
</dbReference>
<dbReference type="InterPro" id="IPR022357">
    <property type="entry name" value="MIP_CS"/>
</dbReference>
<evidence type="ECO:0000256" key="4">
    <source>
        <dbReference type="ARBA" id="ARBA00022692"/>
    </source>
</evidence>
<reference evidence="9 10" key="1">
    <citation type="journal article" date="2002" name="Proc. Natl. Acad. Sci. U.S.A.">
        <title>Genome sequence of a serotype M3 strain of group A Streptococcus: phage-encoded toxins, the high-virulence phenotype, and clone emergence.</title>
        <authorList>
            <person name="Beres S.B."/>
            <person name="Sylva G.L."/>
            <person name="Barbian K.D."/>
            <person name="Lei B."/>
            <person name="Hoff J.S."/>
            <person name="Mammarella N.D."/>
            <person name="Liu M.Y."/>
            <person name="Smoot J.C."/>
            <person name="Porcella S.F."/>
            <person name="Parkins L.D."/>
            <person name="Campbell D.S."/>
            <person name="Smith T.M."/>
            <person name="McCormick J.K."/>
            <person name="Leung D.Y."/>
            <person name="Schlievert P.M."/>
            <person name="Musser J.M."/>
        </authorList>
    </citation>
    <scope>NUCLEOTIDE SEQUENCE [LARGE SCALE GENOMIC DNA]</scope>
    <source>
        <strain evidence="10">ATCC BAA-595 / MGAS315</strain>
    </source>
</reference>
<dbReference type="GO" id="GO:0005886">
    <property type="term" value="C:plasma membrane"/>
    <property type="evidence" value="ECO:0007669"/>
    <property type="project" value="TreeGrafter"/>
</dbReference>
<accession>A0A0H2UWB3</accession>
<dbReference type="EMBL" id="AE014074">
    <property type="protein sequence ID" value="AAM80207.1"/>
    <property type="molecule type" value="Genomic_DNA"/>
</dbReference>
<dbReference type="GO" id="GO:0015254">
    <property type="term" value="F:glycerol channel activity"/>
    <property type="evidence" value="ECO:0007669"/>
    <property type="project" value="TreeGrafter"/>
</dbReference>
<dbReference type="PRINTS" id="PR00783">
    <property type="entry name" value="MINTRINSICP"/>
</dbReference>
<feature type="transmembrane region" description="Helical" evidence="8">
    <location>
        <begin position="289"/>
        <end position="313"/>
    </location>
</feature>
<evidence type="ECO:0000256" key="1">
    <source>
        <dbReference type="ARBA" id="ARBA00004141"/>
    </source>
</evidence>
<dbReference type="CDD" id="cd00333">
    <property type="entry name" value="MIP"/>
    <property type="match status" value="1"/>
</dbReference>
<dbReference type="PROSITE" id="PS00221">
    <property type="entry name" value="MIP"/>
    <property type="match status" value="1"/>
</dbReference>
<evidence type="ECO:0000313" key="10">
    <source>
        <dbReference type="Proteomes" id="UP000000564"/>
    </source>
</evidence>
<evidence type="ECO:0000256" key="2">
    <source>
        <dbReference type="ARBA" id="ARBA00006175"/>
    </source>
</evidence>
<dbReference type="KEGG" id="spg:SpyM3_1600"/>
<dbReference type="HOGENOM" id="CLU_020019_9_2_9"/>
<proteinExistence type="inferred from homology"/>
<keyword evidence="6 8" id="KW-0472">Membrane</keyword>